<evidence type="ECO:0000313" key="2">
    <source>
        <dbReference type="EMBL" id="CDD57245.1"/>
    </source>
</evidence>
<feature type="transmembrane region" description="Helical" evidence="1">
    <location>
        <begin position="82"/>
        <end position="108"/>
    </location>
</feature>
<protein>
    <recommendedName>
        <fullName evidence="4">DUF2798 domain-containing protein</fullName>
    </recommendedName>
</protein>
<dbReference type="AlphaFoldDB" id="R7AFW4"/>
<evidence type="ECO:0000256" key="1">
    <source>
        <dbReference type="SAM" id="Phobius"/>
    </source>
</evidence>
<feature type="transmembrane region" description="Helical" evidence="1">
    <location>
        <begin position="35"/>
        <end position="61"/>
    </location>
</feature>
<keyword evidence="1" id="KW-0812">Transmembrane</keyword>
<evidence type="ECO:0008006" key="4">
    <source>
        <dbReference type="Google" id="ProtNLM"/>
    </source>
</evidence>
<dbReference type="EMBL" id="CBHH010000044">
    <property type="protein sequence ID" value="CDD57245.1"/>
    <property type="molecule type" value="Genomic_DNA"/>
</dbReference>
<dbReference type="Proteomes" id="UP000018141">
    <property type="component" value="Unassembled WGS sequence"/>
</dbReference>
<feature type="transmembrane region" description="Helical" evidence="1">
    <location>
        <begin position="128"/>
        <end position="147"/>
    </location>
</feature>
<feature type="transmembrane region" description="Helical" evidence="1">
    <location>
        <begin position="9"/>
        <end position="29"/>
    </location>
</feature>
<dbReference type="InterPro" id="IPR021529">
    <property type="entry name" value="DUF2798"/>
</dbReference>
<comment type="caution">
    <text evidence="2">The sequence shown here is derived from an EMBL/GenBank/DDBJ whole genome shotgun (WGS) entry which is preliminary data.</text>
</comment>
<evidence type="ECO:0000313" key="3">
    <source>
        <dbReference type="Proteomes" id="UP000018141"/>
    </source>
</evidence>
<proteinExistence type="predicted"/>
<sequence>MPRTKKQEIIYTIMMVIVMVYGMVCYNIALDTKGMQYFIFGAALSELPLMGVVAFVLDTFIAGPIAKKITFRLFTPGQDKQIFIILSISLLSLWTMCPMMSLAATIFFKTGLSVQILPVWLGTTALNMPAALIWQLFAAGPLVRFIFGKAVMN</sequence>
<accession>R7AFW4</accession>
<keyword evidence="1" id="KW-1133">Transmembrane helix</keyword>
<dbReference type="Pfam" id="PF11391">
    <property type="entry name" value="DUF2798"/>
    <property type="match status" value="2"/>
</dbReference>
<gene>
    <name evidence="2" type="ORF">BN656_01514</name>
</gene>
<keyword evidence="1" id="KW-0472">Membrane</keyword>
<organism evidence="2 3">
    <name type="scientific">Bacteroides pectinophilus CAG:437</name>
    <dbReference type="NCBI Taxonomy" id="1263051"/>
    <lineage>
        <taxon>Bacteria</taxon>
        <taxon>Bacillati</taxon>
        <taxon>Bacillota</taxon>
        <taxon>Clostridia</taxon>
        <taxon>Eubacteriales</taxon>
    </lineage>
</organism>
<name>R7AFW4_9FIRM</name>
<reference evidence="2" key="1">
    <citation type="submission" date="2012-11" db="EMBL/GenBank/DDBJ databases">
        <title>Dependencies among metagenomic species, viruses, plasmids and units of genetic variation.</title>
        <authorList>
            <person name="Nielsen H.B."/>
            <person name="Almeida M."/>
            <person name="Juncker A.S."/>
            <person name="Rasmussen S."/>
            <person name="Li J."/>
            <person name="Sunagawa S."/>
            <person name="Plichta D."/>
            <person name="Gautier L."/>
            <person name="Le Chatelier E."/>
            <person name="Peletier E."/>
            <person name="Bonde I."/>
            <person name="Nielsen T."/>
            <person name="Manichanh C."/>
            <person name="Arumugam M."/>
            <person name="Batto J."/>
            <person name="Santos M.B.Q.D."/>
            <person name="Blom N."/>
            <person name="Borruel N."/>
            <person name="Burgdorf K.S."/>
            <person name="Boumezbeur F."/>
            <person name="Casellas F."/>
            <person name="Dore J."/>
            <person name="Guarner F."/>
            <person name="Hansen T."/>
            <person name="Hildebrand F."/>
            <person name="Kaas R.S."/>
            <person name="Kennedy S."/>
            <person name="Kristiansen K."/>
            <person name="Kultima J.R."/>
            <person name="Leonard P."/>
            <person name="Levenez F."/>
            <person name="Lund O."/>
            <person name="Moumen B."/>
            <person name="Le Paslier D."/>
            <person name="Pons N."/>
            <person name="Pedersen O."/>
            <person name="Prifti E."/>
            <person name="Qin J."/>
            <person name="Raes J."/>
            <person name="Tap J."/>
            <person name="Tims S."/>
            <person name="Ussery D.W."/>
            <person name="Yamada T."/>
            <person name="MetaHit consortium"/>
            <person name="Renault P."/>
            <person name="Sicheritz-Ponten T."/>
            <person name="Bork P."/>
            <person name="Wang J."/>
            <person name="Brunak S."/>
            <person name="Ehrlich S.D."/>
        </authorList>
    </citation>
    <scope>NUCLEOTIDE SEQUENCE [LARGE SCALE GENOMIC DNA]</scope>
</reference>